<dbReference type="EMBL" id="JAPVEA010000008">
    <property type="protein sequence ID" value="KAJ5439082.1"/>
    <property type="molecule type" value="Genomic_DNA"/>
</dbReference>
<dbReference type="PANTHER" id="PTHR28180:SF5">
    <property type="entry name" value="DNA POLYMERASE ALPHA SUBUNIT B"/>
    <property type="match status" value="1"/>
</dbReference>
<keyword evidence="1" id="KW-0472">Membrane</keyword>
<dbReference type="GeneID" id="81603705"/>
<keyword evidence="1" id="KW-0812">Transmembrane</keyword>
<gene>
    <name evidence="2" type="ORF">N7458_010080</name>
</gene>
<evidence type="ECO:0000313" key="2">
    <source>
        <dbReference type="EMBL" id="KAJ5439082.1"/>
    </source>
</evidence>
<proteinExistence type="predicted"/>
<dbReference type="PANTHER" id="PTHR28180">
    <property type="entry name" value="CONSERVED MITOCHONDRIAL PROTEIN-RELATED"/>
    <property type="match status" value="1"/>
</dbReference>
<evidence type="ECO:0000256" key="1">
    <source>
        <dbReference type="SAM" id="Phobius"/>
    </source>
</evidence>
<dbReference type="AlphaFoldDB" id="A0AAD6BYN0"/>
<dbReference type="InterPro" id="IPR052999">
    <property type="entry name" value="PTS1_Protein"/>
</dbReference>
<keyword evidence="1" id="KW-1133">Transmembrane helix</keyword>
<dbReference type="Proteomes" id="UP001213681">
    <property type="component" value="Unassembled WGS sequence"/>
</dbReference>
<keyword evidence="3" id="KW-1185">Reference proteome</keyword>
<reference evidence="2" key="2">
    <citation type="journal article" date="2023" name="IMA Fungus">
        <title>Comparative genomic study of the Penicillium genus elucidates a diverse pangenome and 15 lateral gene transfer events.</title>
        <authorList>
            <person name="Petersen C."/>
            <person name="Sorensen T."/>
            <person name="Nielsen M.R."/>
            <person name="Sondergaard T.E."/>
            <person name="Sorensen J.L."/>
            <person name="Fitzpatrick D.A."/>
            <person name="Frisvad J.C."/>
            <person name="Nielsen K.L."/>
        </authorList>
    </citation>
    <scope>NUCLEOTIDE SEQUENCE</scope>
    <source>
        <strain evidence="2">IBT 16125</strain>
    </source>
</reference>
<dbReference type="RefSeq" id="XP_056762311.1">
    <property type="nucleotide sequence ID" value="XM_056913462.1"/>
</dbReference>
<accession>A0AAD6BYN0</accession>
<evidence type="ECO:0000313" key="3">
    <source>
        <dbReference type="Proteomes" id="UP001213681"/>
    </source>
</evidence>
<comment type="caution">
    <text evidence="2">The sequence shown here is derived from an EMBL/GenBank/DDBJ whole genome shotgun (WGS) entry which is preliminary data.</text>
</comment>
<protein>
    <submittedName>
        <fullName evidence="2">Uncharacterized protein</fullName>
    </submittedName>
</protein>
<feature type="transmembrane region" description="Helical" evidence="1">
    <location>
        <begin position="75"/>
        <end position="97"/>
    </location>
</feature>
<sequence length="271" mass="29971">MDRNEQQWADLCRQVKDQVPHEIGEESWYLVIAAALGVSPVPSAPAAFYTYLTKNDPSFSSEKSKEYLSQRLRDVILKLLAIVGGPQVLSVLIPLAAAEGDVKSRAASSALSEKWRADKMKVPAIYERGQATINTIYGAPLLENIFESFGSHREDVKFNEMYTLYGLYLSDFEVLTPLETEAVVYSSISCLGLGGPGNWHLRGMGRLLGARGTDDQSEKMRRVITLLMNLKQAVVTVVEFVGDEFKARAHLDKWADPATVANKLGGWGDDE</sequence>
<name>A0AAD6BYN0_9EURO</name>
<reference evidence="2" key="1">
    <citation type="submission" date="2022-12" db="EMBL/GenBank/DDBJ databases">
        <authorList>
            <person name="Petersen C."/>
        </authorList>
    </citation>
    <scope>NUCLEOTIDE SEQUENCE</scope>
    <source>
        <strain evidence="2">IBT 16125</strain>
    </source>
</reference>
<organism evidence="2 3">
    <name type="scientific">Penicillium daleae</name>
    <dbReference type="NCBI Taxonomy" id="63821"/>
    <lineage>
        <taxon>Eukaryota</taxon>
        <taxon>Fungi</taxon>
        <taxon>Dikarya</taxon>
        <taxon>Ascomycota</taxon>
        <taxon>Pezizomycotina</taxon>
        <taxon>Eurotiomycetes</taxon>
        <taxon>Eurotiomycetidae</taxon>
        <taxon>Eurotiales</taxon>
        <taxon>Aspergillaceae</taxon>
        <taxon>Penicillium</taxon>
    </lineage>
</organism>